<proteinExistence type="predicted"/>
<feature type="non-terminal residue" evidence="1">
    <location>
        <position position="60"/>
    </location>
</feature>
<evidence type="ECO:0000313" key="1">
    <source>
        <dbReference type="EMBL" id="PIS16404.1"/>
    </source>
</evidence>
<evidence type="ECO:0000313" key="2">
    <source>
        <dbReference type="Proteomes" id="UP000229080"/>
    </source>
</evidence>
<organism evidence="1 2">
    <name type="scientific">Candidatus Portnoybacteria bacterium CG09_land_8_20_14_0_10_44_13</name>
    <dbReference type="NCBI Taxonomy" id="1974811"/>
    <lineage>
        <taxon>Bacteria</taxon>
        <taxon>Candidatus Portnoyibacteriota</taxon>
    </lineage>
</organism>
<dbReference type="AlphaFoldDB" id="A0A2H0WUR4"/>
<dbReference type="Proteomes" id="UP000229080">
    <property type="component" value="Unassembled WGS sequence"/>
</dbReference>
<gene>
    <name evidence="1" type="ORF">COT61_04140</name>
</gene>
<reference evidence="2" key="1">
    <citation type="submission" date="2017-09" db="EMBL/GenBank/DDBJ databases">
        <title>Depth-based differentiation of microbial function through sediment-hosted aquifers and enrichment of novel symbionts in the deep terrestrial subsurface.</title>
        <authorList>
            <person name="Probst A.J."/>
            <person name="Ladd B."/>
            <person name="Jarett J.K."/>
            <person name="Geller-Mcgrath D.E."/>
            <person name="Sieber C.M.K."/>
            <person name="Emerson J.B."/>
            <person name="Anantharaman K."/>
            <person name="Thomas B.C."/>
            <person name="Malmstrom R."/>
            <person name="Stieglmeier M."/>
            <person name="Klingl A."/>
            <person name="Woyke T."/>
            <person name="Ryan C.M."/>
            <person name="Banfield J.F."/>
        </authorList>
    </citation>
    <scope>NUCLEOTIDE SEQUENCE [LARGE SCALE GENOMIC DNA]</scope>
</reference>
<dbReference type="EMBL" id="PEZF01000140">
    <property type="protein sequence ID" value="PIS16404.1"/>
    <property type="molecule type" value="Genomic_DNA"/>
</dbReference>
<name>A0A2H0WUR4_9BACT</name>
<evidence type="ECO:0008006" key="3">
    <source>
        <dbReference type="Google" id="ProtNLM"/>
    </source>
</evidence>
<accession>A0A2H0WUR4</accession>
<sequence length="60" mass="6913">MFKKLLVLIILMAALVWGFNRLSQPPTDITQDIKWGISFSRIFARDMGLDWKEAYLAILG</sequence>
<comment type="caution">
    <text evidence="1">The sequence shown here is derived from an EMBL/GenBank/DDBJ whole genome shotgun (WGS) entry which is preliminary data.</text>
</comment>
<protein>
    <recommendedName>
        <fullName evidence="3">ABC transporter permease</fullName>
    </recommendedName>
</protein>